<sequence>MFETTTAAEIPLPRAFGEDLRYWRYVSRNLHAPWFHVEFQIKIEDDYFSNMIFLEHVDQLIQLQQDEEIVIIQIDLVSPSHLNQQGCWRMEPLSKILIGNKPDVGHDVKIFILRSGIRYVESGISEDALHSIRQLFIHNQSCNNLIESKHN</sequence>
<organism evidence="1 2">
    <name type="scientific">Sulfurirhabdus autotrophica</name>
    <dbReference type="NCBI Taxonomy" id="1706046"/>
    <lineage>
        <taxon>Bacteria</taxon>
        <taxon>Pseudomonadati</taxon>
        <taxon>Pseudomonadota</taxon>
        <taxon>Betaproteobacteria</taxon>
        <taxon>Nitrosomonadales</taxon>
        <taxon>Sulfuricellaceae</taxon>
        <taxon>Sulfurirhabdus</taxon>
    </lineage>
</organism>
<dbReference type="EMBL" id="SMCO01000038">
    <property type="protein sequence ID" value="TCV79010.1"/>
    <property type="molecule type" value="Genomic_DNA"/>
</dbReference>
<dbReference type="Proteomes" id="UP000295367">
    <property type="component" value="Unassembled WGS sequence"/>
</dbReference>
<name>A0A4R3XR49_9PROT</name>
<protein>
    <submittedName>
        <fullName evidence="1">Uncharacterized protein</fullName>
    </submittedName>
</protein>
<gene>
    <name evidence="1" type="ORF">EDC63_13813</name>
</gene>
<proteinExistence type="predicted"/>
<evidence type="ECO:0000313" key="1">
    <source>
        <dbReference type="EMBL" id="TCV79010.1"/>
    </source>
</evidence>
<accession>A0A4R3XR49</accession>
<comment type="caution">
    <text evidence="1">The sequence shown here is derived from an EMBL/GenBank/DDBJ whole genome shotgun (WGS) entry which is preliminary data.</text>
</comment>
<dbReference type="AlphaFoldDB" id="A0A4R3XR49"/>
<evidence type="ECO:0000313" key="2">
    <source>
        <dbReference type="Proteomes" id="UP000295367"/>
    </source>
</evidence>
<reference evidence="1 2" key="1">
    <citation type="submission" date="2019-03" db="EMBL/GenBank/DDBJ databases">
        <title>Genomic Encyclopedia of Type Strains, Phase IV (KMG-IV): sequencing the most valuable type-strain genomes for metagenomic binning, comparative biology and taxonomic classification.</title>
        <authorList>
            <person name="Goeker M."/>
        </authorList>
    </citation>
    <scope>NUCLEOTIDE SEQUENCE [LARGE SCALE GENOMIC DNA]</scope>
    <source>
        <strain evidence="1 2">DSM 100309</strain>
    </source>
</reference>
<keyword evidence="2" id="KW-1185">Reference proteome</keyword>